<dbReference type="SUPFAM" id="SSF52047">
    <property type="entry name" value="RNI-like"/>
    <property type="match status" value="4"/>
</dbReference>
<keyword evidence="1" id="KW-0833">Ubl conjugation pathway</keyword>
<feature type="domain" description="F-box" evidence="2">
    <location>
        <begin position="1542"/>
        <end position="1587"/>
    </location>
</feature>
<feature type="domain" description="F-box" evidence="2">
    <location>
        <begin position="152"/>
        <end position="198"/>
    </location>
</feature>
<dbReference type="Gene3D" id="3.80.10.10">
    <property type="entry name" value="Ribonuclease Inhibitor"/>
    <property type="match status" value="7"/>
</dbReference>
<dbReference type="SMART" id="SM00256">
    <property type="entry name" value="FBOX"/>
    <property type="match status" value="4"/>
</dbReference>
<evidence type="ECO:0000256" key="1">
    <source>
        <dbReference type="ARBA" id="ARBA00022786"/>
    </source>
</evidence>
<dbReference type="InterPro" id="IPR032675">
    <property type="entry name" value="LRR_dom_sf"/>
</dbReference>
<dbReference type="SUPFAM" id="SSF52058">
    <property type="entry name" value="L domain-like"/>
    <property type="match status" value="1"/>
</dbReference>
<dbReference type="Gene3D" id="1.20.1280.50">
    <property type="match status" value="2"/>
</dbReference>
<feature type="domain" description="F-box" evidence="2">
    <location>
        <begin position="636"/>
        <end position="682"/>
    </location>
</feature>
<dbReference type="WBParaSite" id="maker-uti_cns_0007624-snap-gene-0.2-mRNA-1">
    <property type="protein sequence ID" value="maker-uti_cns_0007624-snap-gene-0.2-mRNA-1"/>
    <property type="gene ID" value="maker-uti_cns_0007624-snap-gene-0.2"/>
</dbReference>
<dbReference type="Proteomes" id="UP000095280">
    <property type="component" value="Unplaced"/>
</dbReference>
<dbReference type="SUPFAM" id="SSF81383">
    <property type="entry name" value="F-box domain"/>
    <property type="match status" value="4"/>
</dbReference>
<dbReference type="InterPro" id="IPR036047">
    <property type="entry name" value="F-box-like_dom_sf"/>
</dbReference>
<name>A0A1I8HS43_9PLAT</name>
<evidence type="ECO:0000313" key="4">
    <source>
        <dbReference type="WBParaSite" id="maker-uti_cns_0007624-snap-gene-0.2-mRNA-1"/>
    </source>
</evidence>
<accession>A0A1I8HS43</accession>
<organism evidence="3 4">
    <name type="scientific">Macrostomum lignano</name>
    <dbReference type="NCBI Taxonomy" id="282301"/>
    <lineage>
        <taxon>Eukaryota</taxon>
        <taxon>Metazoa</taxon>
        <taxon>Spiralia</taxon>
        <taxon>Lophotrochozoa</taxon>
        <taxon>Platyhelminthes</taxon>
        <taxon>Rhabditophora</taxon>
        <taxon>Macrostomorpha</taxon>
        <taxon>Macrostomida</taxon>
        <taxon>Macrostomidae</taxon>
        <taxon>Macrostomum</taxon>
    </lineage>
</organism>
<protein>
    <submittedName>
        <fullName evidence="4">F-box domain-containing protein</fullName>
    </submittedName>
</protein>
<dbReference type="PANTHER" id="PTHR38926">
    <property type="entry name" value="F-BOX DOMAIN CONTAINING PROTEIN, EXPRESSED"/>
    <property type="match status" value="1"/>
</dbReference>
<dbReference type="InterPro" id="IPR001810">
    <property type="entry name" value="F-box_dom"/>
</dbReference>
<dbReference type="SMART" id="SM00367">
    <property type="entry name" value="LRR_CC"/>
    <property type="match status" value="15"/>
</dbReference>
<keyword evidence="3" id="KW-1185">Reference proteome</keyword>
<proteinExistence type="predicted"/>
<dbReference type="PROSITE" id="PS50181">
    <property type="entry name" value="FBOX"/>
    <property type="match status" value="4"/>
</dbReference>
<dbReference type="PANTHER" id="PTHR38926:SF72">
    <property type="entry name" value="IM:7136021-RELATED"/>
    <property type="match status" value="1"/>
</dbReference>
<dbReference type="InterPro" id="IPR006553">
    <property type="entry name" value="Leu-rich_rpt_Cys-con_subtyp"/>
</dbReference>
<sequence>LTHLALAVCSDDLLPALLAQLPRLRCLYIHDCSRLTRQAWVNLLNLWSLAVSLPDLQEFSAVNCSESSLTDEAVANLCASPVARGLRRLNLSQCRQLTAAALASIASGCPWLTRLALKPFPKLVESELSEFRASFEQCLEVREFGLHPECQWLCMERLPEELLTQILSELDQTSLGRCAQLSRRWRRLATQPRLWRKIRIDGRTAEAELMERLRDWLGGSVREISACGLTAEQRLPLLLAASASLTCLSLKDIGSEFLVTEAGRSCPSLRELRLEDSGKVLSVESLSSLLDGCPRLSLLEATGEVFGGLQREQLQQKFHQLAARLTRLSLDCPRAAEVIRNLPECPRLESLRFLHYRDWLELLQLLPRLPCLKDLTASFKPSKLTDLPRDLQLPALPHLRQLRLMSMSRQSSACTAGWSASGENYKRVLRALPAGLGHLSLRGYGLAAMSEADLSEALPAGLQCLQLEGPGFTLSGLRLMDGLVGCSGELTHLELDFCHDDLLLALLSRLPRLRCLRLNDCIRLTRQAWANLRDLQSLDASLMADLHELTAYNCSESSLTDEAVANLCASPVARGLRRLGLSVCISLTSSALCSIASGCPWLTQLTLIGPASVLMNLILFSFALPSSILLMRSCEFAMENILPDELLTQILSELDQTSLGRCAQLSRRWRRLATQPRLWRKIRIGGYRCSLDAELMARLGDWLGDSLQEISIKCLKSNDNLRELLVRANNLTSLSIHSASESCCALRYLGLCRNLKELRVSESRKLVTEDSLNLLLYSCPELSVLEISSLDDFWDDTNTRVAGCSHPGFVRILRCTPNLVCLRATGYNSLDDAANLQLPALPHLRRSDLIFHEARAETTMPLIQRVPALKVLSFCGNMSVTDYQRIAQNLPANLTHLVLFRSETDWTQVDSLPPLPASLRYLVLETWGVETTPQLIGAITACSALEHVTLASSATDDLLPALLSWLPRLRCLRLTDCRRLTSQAWANLRHLQSLAASPLPDLHEFRIENCSESSLTDEAVTDLCASPVARGLRRLQLHSCNQLTAASLASIASGCPWLPQLTELRTQLFSGFSCSAESLAEREVAPHIEQLPEELLTQILSELDQTSLGRCAQLSRRWRRLATQPRLWRKIRIDGRTADAELMERLRDWLGGSVREISACGLTAEHRLPLLLAASASLTCLSLSCLSQADVLVTEVARNCRSLQSLRLLDCPAALSADSLSGLLSGCLSLSLLEVGDNRDEADVDWLGDQRVRRLFRELAGCLSSLSAHFNGAAGLLSGLPACPRLTSLSVVVSLWPGLLSCAPNLTDLTARVLEPSDSPPGRPQLPALPRLTRLRLADESCWTAESVLQPGRLPRDSAATGPDYRHIVRALPPGLAELSLCGFGWAGVDAADLAEPLAPSLRRLQLCGPGSCVSGARVMEALASCSGLTHLTLDPSDRQVWANLRDLQSLAASPLPDLHEFRVDNCMESRLTDEAVTDLCGSPVARGLRRLSLHPCNQLTAASLASIASGCPWLSELKLFGSHRLIGQADLQAFHSAYQRCISIERLSDALLTRILSELDHQCLGRCAQLSRRWRLAVQPQLWRSVPVRIRGRNLPSRLPESLLELQVEVGAGAKLSPLLRWLPVLQRLSIADCSFADSQNPLIALGRSCPDLRELRLQFCRNALTAASLSSLPAVRDCPCADDDDEVFALFFQLVPRLSSLDVVHQSAQFVSSAWFARFKDLLPECPRLASLSIFSWDSESDPGTGPVSQISWDWTPAEQDAEPEGPHSQLHWVAGRKISSKKFQLPSLRSIRVCDLHRNRWSSESVLALLSCFPEICSIGLSLNMADGELQQLLRALPGNLEELQVSVQRYEKQVVDSLFDKLPACLWSLQLEGFMDCGMQLVEALSGCSGERVWRWAGAQVSGCCDVLVAAQVSGLLLVWAGGCSAGLALDVSSDNLLPALLSRLPRLRCLHLTGSSRLTRQAWANLRAWPAATPPDLQELALLGCAFRGVTDDAVADLSASPIARGLRRLALCKSFFLTSAALASLSSGCPWLPSLCLRGLRSLEASDLRAFRSGFEHQVNIELENWPVWGSEPWLASRAAGAGPGGRQGRRWAARCGCGPGVAGAVEHKMIDRVRFSAVGASVVLSEAEPKQGVASQGGFLSADLADRHLAPPGKVIVAWRRS</sequence>
<evidence type="ECO:0000313" key="3">
    <source>
        <dbReference type="Proteomes" id="UP000095280"/>
    </source>
</evidence>
<dbReference type="Pfam" id="PF12937">
    <property type="entry name" value="F-box-like"/>
    <property type="match status" value="4"/>
</dbReference>
<feature type="domain" description="F-box" evidence="2">
    <location>
        <begin position="1085"/>
        <end position="1131"/>
    </location>
</feature>
<reference evidence="4" key="1">
    <citation type="submission" date="2016-11" db="UniProtKB">
        <authorList>
            <consortium name="WormBaseParasite"/>
        </authorList>
    </citation>
    <scope>IDENTIFICATION</scope>
</reference>
<evidence type="ECO:0000259" key="2">
    <source>
        <dbReference type="PROSITE" id="PS50181"/>
    </source>
</evidence>